<dbReference type="EMBL" id="JARIHO010000009">
    <property type="protein sequence ID" value="KAJ7355475.1"/>
    <property type="molecule type" value="Genomic_DNA"/>
</dbReference>
<dbReference type="AlphaFoldDB" id="A0AAD7AD06"/>
<feature type="compositionally biased region" description="Low complexity" evidence="1">
    <location>
        <begin position="178"/>
        <end position="189"/>
    </location>
</feature>
<name>A0AAD7AD06_9AGAR</name>
<evidence type="ECO:0000256" key="1">
    <source>
        <dbReference type="SAM" id="MobiDB-lite"/>
    </source>
</evidence>
<protein>
    <submittedName>
        <fullName evidence="2">Uncharacterized protein</fullName>
    </submittedName>
</protein>
<feature type="compositionally biased region" description="Basic and acidic residues" evidence="1">
    <location>
        <begin position="158"/>
        <end position="173"/>
    </location>
</feature>
<comment type="caution">
    <text evidence="2">The sequence shown here is derived from an EMBL/GenBank/DDBJ whole genome shotgun (WGS) entry which is preliminary data.</text>
</comment>
<keyword evidence="3" id="KW-1185">Reference proteome</keyword>
<feature type="region of interest" description="Disordered" evidence="1">
    <location>
        <begin position="120"/>
        <end position="216"/>
    </location>
</feature>
<organism evidence="2 3">
    <name type="scientific">Mycena albidolilacea</name>
    <dbReference type="NCBI Taxonomy" id="1033008"/>
    <lineage>
        <taxon>Eukaryota</taxon>
        <taxon>Fungi</taxon>
        <taxon>Dikarya</taxon>
        <taxon>Basidiomycota</taxon>
        <taxon>Agaricomycotina</taxon>
        <taxon>Agaricomycetes</taxon>
        <taxon>Agaricomycetidae</taxon>
        <taxon>Agaricales</taxon>
        <taxon>Marasmiineae</taxon>
        <taxon>Mycenaceae</taxon>
        <taxon>Mycena</taxon>
    </lineage>
</organism>
<sequence length="216" mass="22786">MLAIPVVVATTRSPGTSPGSLALDCCANLAFAVPSAKGARYAGGLLTSAHCTPRHDAATVSSSYGSAGSTIAPSPSAAGPSQGTHRAPRAVSNKPTVGLLHRESAAAQSSGSCAIQRYHDELDDTPSPPNEPEPKKKKKRRGLRLEKDQQKRRKSKAVRKERTAGQDEGKQEDVNVASSSSSQPLASSSRVQLEDLEDGEISDCTFWEDEYEQDGA</sequence>
<proteinExistence type="predicted"/>
<evidence type="ECO:0000313" key="2">
    <source>
        <dbReference type="EMBL" id="KAJ7355475.1"/>
    </source>
</evidence>
<gene>
    <name evidence="2" type="ORF">DFH08DRAFT_954951</name>
</gene>
<dbReference type="Proteomes" id="UP001218218">
    <property type="component" value="Unassembled WGS sequence"/>
</dbReference>
<evidence type="ECO:0000313" key="3">
    <source>
        <dbReference type="Proteomes" id="UP001218218"/>
    </source>
</evidence>
<feature type="region of interest" description="Disordered" evidence="1">
    <location>
        <begin position="57"/>
        <end position="90"/>
    </location>
</feature>
<feature type="compositionally biased region" description="Acidic residues" evidence="1">
    <location>
        <begin position="194"/>
        <end position="216"/>
    </location>
</feature>
<accession>A0AAD7AD06</accession>
<feature type="compositionally biased region" description="Polar residues" evidence="1">
    <location>
        <begin position="59"/>
        <end position="84"/>
    </location>
</feature>
<reference evidence="2" key="1">
    <citation type="submission" date="2023-03" db="EMBL/GenBank/DDBJ databases">
        <title>Massive genome expansion in bonnet fungi (Mycena s.s.) driven by repeated elements and novel gene families across ecological guilds.</title>
        <authorList>
            <consortium name="Lawrence Berkeley National Laboratory"/>
            <person name="Harder C.B."/>
            <person name="Miyauchi S."/>
            <person name="Viragh M."/>
            <person name="Kuo A."/>
            <person name="Thoen E."/>
            <person name="Andreopoulos B."/>
            <person name="Lu D."/>
            <person name="Skrede I."/>
            <person name="Drula E."/>
            <person name="Henrissat B."/>
            <person name="Morin E."/>
            <person name="Kohler A."/>
            <person name="Barry K."/>
            <person name="LaButti K."/>
            <person name="Morin E."/>
            <person name="Salamov A."/>
            <person name="Lipzen A."/>
            <person name="Mereny Z."/>
            <person name="Hegedus B."/>
            <person name="Baldrian P."/>
            <person name="Stursova M."/>
            <person name="Weitz H."/>
            <person name="Taylor A."/>
            <person name="Grigoriev I.V."/>
            <person name="Nagy L.G."/>
            <person name="Martin F."/>
            <person name="Kauserud H."/>
        </authorList>
    </citation>
    <scope>NUCLEOTIDE SEQUENCE</scope>
    <source>
        <strain evidence="2">CBHHK002</strain>
    </source>
</reference>